<comment type="caution">
    <text evidence="1">The sequence shown here is derived from an EMBL/GenBank/DDBJ whole genome shotgun (WGS) entry which is preliminary data.</text>
</comment>
<protein>
    <submittedName>
        <fullName evidence="1">Uncharacterized protein</fullName>
    </submittedName>
</protein>
<dbReference type="Proteomes" id="UP000004713">
    <property type="component" value="Unassembled WGS sequence"/>
</dbReference>
<dbReference type="EMBL" id="ABFZ02000018">
    <property type="protein sequence ID" value="EDS15992.1"/>
    <property type="molecule type" value="Genomic_DNA"/>
</dbReference>
<name>B0NPR1_BACSE</name>
<sequence length="55" mass="6493">MLKTDKYRAKIHKTYYRRIKTDKFIFKKRLYIIAGQKNTNLPYCSGSLAEGVSSF</sequence>
<dbReference type="AlphaFoldDB" id="B0NPR1"/>
<gene>
    <name evidence="1" type="ORF">BACSTE_01440</name>
</gene>
<evidence type="ECO:0000313" key="1">
    <source>
        <dbReference type="EMBL" id="EDS15992.1"/>
    </source>
</evidence>
<proteinExistence type="predicted"/>
<dbReference type="HOGENOM" id="CLU_3022519_0_0_10"/>
<evidence type="ECO:0000313" key="2">
    <source>
        <dbReference type="Proteomes" id="UP000004713"/>
    </source>
</evidence>
<reference evidence="1 2" key="2">
    <citation type="submission" date="2007-11" db="EMBL/GenBank/DDBJ databases">
        <authorList>
            <person name="Fulton L."/>
            <person name="Clifton S."/>
            <person name="Fulton B."/>
            <person name="Xu J."/>
            <person name="Minx P."/>
            <person name="Pepin K.H."/>
            <person name="Johnson M."/>
            <person name="Thiruvilangam P."/>
            <person name="Bhonagiri V."/>
            <person name="Nash W.E."/>
            <person name="Mardis E.R."/>
            <person name="Wilson R.K."/>
        </authorList>
    </citation>
    <scope>NUCLEOTIDE SEQUENCE [LARGE SCALE GENOMIC DNA]</scope>
    <source>
        <strain evidence="1 2">ATCC 43183</strain>
    </source>
</reference>
<organism evidence="1 2">
    <name type="scientific">Bacteroides stercoris ATCC 43183</name>
    <dbReference type="NCBI Taxonomy" id="449673"/>
    <lineage>
        <taxon>Bacteria</taxon>
        <taxon>Pseudomonadati</taxon>
        <taxon>Bacteroidota</taxon>
        <taxon>Bacteroidia</taxon>
        <taxon>Bacteroidales</taxon>
        <taxon>Bacteroidaceae</taxon>
        <taxon>Bacteroides</taxon>
    </lineage>
</organism>
<reference evidence="1 2" key="1">
    <citation type="submission" date="2007-11" db="EMBL/GenBank/DDBJ databases">
        <title>Draft genome sequence of Bacteroides stercoris(ATCC 43183).</title>
        <authorList>
            <person name="Sudarsanam P."/>
            <person name="Ley R."/>
            <person name="Guruge J."/>
            <person name="Turnbaugh P.J."/>
            <person name="Mahowald M."/>
            <person name="Liep D."/>
            <person name="Gordon J."/>
        </authorList>
    </citation>
    <scope>NUCLEOTIDE SEQUENCE [LARGE SCALE GENOMIC DNA]</scope>
    <source>
        <strain evidence="1 2">ATCC 43183</strain>
    </source>
</reference>
<accession>B0NPR1</accession>